<dbReference type="EMBL" id="CAMKVN010009104">
    <property type="protein sequence ID" value="CAI2193117.1"/>
    <property type="molecule type" value="Genomic_DNA"/>
</dbReference>
<evidence type="ECO:0000256" key="1">
    <source>
        <dbReference type="SAM" id="MobiDB-lite"/>
    </source>
</evidence>
<keyword evidence="3" id="KW-1185">Reference proteome</keyword>
<feature type="compositionally biased region" description="Basic and acidic residues" evidence="1">
    <location>
        <begin position="25"/>
        <end position="36"/>
    </location>
</feature>
<name>A0A9W4T4Y4_9GLOM</name>
<sequence>MGNLCRLGWQCNRNEIKTSTPTAEGDSHTVADKKNEDIAESRRYNVLTEEKGLMVARANAKSRVEPEEKPIFDHKLLDSADAINATEALLRLIKKASEITTATANQAQTLLILLHDAREKAIEKDTEGNPWNPELSPSELKLFAATYLNEEEEETPLEEHCLVELDTAEKVQMVHRMLTVLQIGGDQISVADIIDRKTGGKVDELREDTEWLEAKKVYRDALQTPLPDFPYSSILSTIQDRDKIFYTKRKEDIPNSQREVS</sequence>
<proteinExistence type="predicted"/>
<reference evidence="2" key="1">
    <citation type="submission" date="2022-08" db="EMBL/GenBank/DDBJ databases">
        <authorList>
            <person name="Kallberg Y."/>
            <person name="Tangrot J."/>
            <person name="Rosling A."/>
        </authorList>
    </citation>
    <scope>NUCLEOTIDE SEQUENCE</scope>
    <source>
        <strain evidence="2">Wild A</strain>
    </source>
</reference>
<comment type="caution">
    <text evidence="2">The sequence shown here is derived from an EMBL/GenBank/DDBJ whole genome shotgun (WGS) entry which is preliminary data.</text>
</comment>
<evidence type="ECO:0000313" key="2">
    <source>
        <dbReference type="EMBL" id="CAI2193117.1"/>
    </source>
</evidence>
<organism evidence="2 3">
    <name type="scientific">Funneliformis geosporum</name>
    <dbReference type="NCBI Taxonomy" id="1117311"/>
    <lineage>
        <taxon>Eukaryota</taxon>
        <taxon>Fungi</taxon>
        <taxon>Fungi incertae sedis</taxon>
        <taxon>Mucoromycota</taxon>
        <taxon>Glomeromycotina</taxon>
        <taxon>Glomeromycetes</taxon>
        <taxon>Glomerales</taxon>
        <taxon>Glomeraceae</taxon>
        <taxon>Funneliformis</taxon>
    </lineage>
</organism>
<accession>A0A9W4T4Y4</accession>
<protein>
    <submittedName>
        <fullName evidence="2">11242_t:CDS:1</fullName>
    </submittedName>
</protein>
<dbReference type="Proteomes" id="UP001153678">
    <property type="component" value="Unassembled WGS sequence"/>
</dbReference>
<feature type="region of interest" description="Disordered" evidence="1">
    <location>
        <begin position="17"/>
        <end position="36"/>
    </location>
</feature>
<evidence type="ECO:0000313" key="3">
    <source>
        <dbReference type="Proteomes" id="UP001153678"/>
    </source>
</evidence>
<gene>
    <name evidence="2" type="ORF">FWILDA_LOCUS15915</name>
</gene>
<dbReference type="AlphaFoldDB" id="A0A9W4T4Y4"/>